<evidence type="ECO:0000313" key="3">
    <source>
        <dbReference type="Proteomes" id="UP000282060"/>
    </source>
</evidence>
<feature type="domain" description="TnsA endonuclease N-terminal" evidence="1">
    <location>
        <begin position="44"/>
        <end position="119"/>
    </location>
</feature>
<protein>
    <submittedName>
        <fullName evidence="2">Endonuclease</fullName>
    </submittedName>
</protein>
<reference evidence="2 3" key="1">
    <citation type="submission" date="2018-12" db="EMBL/GenBank/DDBJ databases">
        <authorList>
            <person name="Yu L."/>
        </authorList>
    </citation>
    <scope>NUCLEOTIDE SEQUENCE [LARGE SCALE GENOMIC DNA]</scope>
    <source>
        <strain evidence="2 3">HAW-EB5</strain>
    </source>
</reference>
<evidence type="ECO:0000259" key="1">
    <source>
        <dbReference type="Pfam" id="PF08722"/>
    </source>
</evidence>
<dbReference type="GO" id="GO:0004519">
    <property type="term" value="F:endonuclease activity"/>
    <property type="evidence" value="ECO:0007669"/>
    <property type="project" value="UniProtKB-KW"/>
</dbReference>
<accession>A0A3S0I638</accession>
<dbReference type="AlphaFoldDB" id="A0A3S0I638"/>
<dbReference type="GO" id="GO:0003676">
    <property type="term" value="F:nucleic acid binding"/>
    <property type="evidence" value="ECO:0007669"/>
    <property type="project" value="InterPro"/>
</dbReference>
<name>A0A3S0I638_9GAMM</name>
<sequence length="209" mass="24043">MYQRNIKHSRVKNLFKFASLKNRASLTLESSLEFDACFHFEYSKSVSAFEAQPIGFYYQYYGKSLPYTPDFLVSSADGKQIYYEIKYSKEARDPEVKHRFKHKQQSCVELGIVLRLITERQLHKGPLLNNLKLLHRYSGDSKYNTQIEWVLSLVRKLGVVTVRELLDESKLTQGQLNKLVLIGASQGLIQFDLDATPFGLDTELSIAHG</sequence>
<gene>
    <name evidence="2" type="ORF">EKG39_23015</name>
</gene>
<dbReference type="InterPro" id="IPR011856">
    <property type="entry name" value="tRNA_endonuc-like_dom_sf"/>
</dbReference>
<keyword evidence="3" id="KW-1185">Reference proteome</keyword>
<keyword evidence="2" id="KW-0378">Hydrolase</keyword>
<dbReference type="Pfam" id="PF08722">
    <property type="entry name" value="Tn7_TnsA-like_N"/>
    <property type="match status" value="1"/>
</dbReference>
<dbReference type="EMBL" id="RXNV01000029">
    <property type="protein sequence ID" value="RTR25631.1"/>
    <property type="molecule type" value="Genomic_DNA"/>
</dbReference>
<dbReference type="Proteomes" id="UP000282060">
    <property type="component" value="Unassembled WGS sequence"/>
</dbReference>
<dbReference type="OrthoDB" id="6103242at2"/>
<keyword evidence="2" id="KW-0255">Endonuclease</keyword>
<dbReference type="InterPro" id="IPR014833">
    <property type="entry name" value="TnsA_N"/>
</dbReference>
<organism evidence="2 3">
    <name type="scientific">Shewanella atlantica</name>
    <dbReference type="NCBI Taxonomy" id="271099"/>
    <lineage>
        <taxon>Bacteria</taxon>
        <taxon>Pseudomonadati</taxon>
        <taxon>Pseudomonadota</taxon>
        <taxon>Gammaproteobacteria</taxon>
        <taxon>Alteromonadales</taxon>
        <taxon>Shewanellaceae</taxon>
        <taxon>Shewanella</taxon>
    </lineage>
</organism>
<dbReference type="Gene3D" id="3.40.1350.10">
    <property type="match status" value="1"/>
</dbReference>
<keyword evidence="2" id="KW-0540">Nuclease</keyword>
<evidence type="ECO:0000313" key="2">
    <source>
        <dbReference type="EMBL" id="RTR25631.1"/>
    </source>
</evidence>
<proteinExistence type="predicted"/>
<comment type="caution">
    <text evidence="2">The sequence shown here is derived from an EMBL/GenBank/DDBJ whole genome shotgun (WGS) entry which is preliminary data.</text>
</comment>